<keyword evidence="4" id="KW-1185">Reference proteome</keyword>
<dbReference type="CDD" id="cd10456">
    <property type="entry name" value="GIY-YIG_UPF0213"/>
    <property type="match status" value="1"/>
</dbReference>
<protein>
    <submittedName>
        <fullName evidence="3">GIY-YIG nuclease family protein</fullName>
    </submittedName>
</protein>
<proteinExistence type="inferred from homology"/>
<gene>
    <name evidence="3" type="ORF">F6I34_09285</name>
</gene>
<dbReference type="AlphaFoldDB" id="A0A5N1BEJ3"/>
<evidence type="ECO:0000313" key="3">
    <source>
        <dbReference type="EMBL" id="KAA9237826.1"/>
    </source>
</evidence>
<evidence type="ECO:0000313" key="4">
    <source>
        <dbReference type="Proteomes" id="UP000326476"/>
    </source>
</evidence>
<name>A0A5N1BEJ3_9LACT</name>
<accession>A0A5N1BEJ3</accession>
<dbReference type="InterPro" id="IPR035901">
    <property type="entry name" value="GIY-YIG_endonuc_sf"/>
</dbReference>
<comment type="caution">
    <text evidence="3">The sequence shown here is derived from an EMBL/GenBank/DDBJ whole genome shotgun (WGS) entry which is preliminary data.</text>
</comment>
<dbReference type="SUPFAM" id="SSF82771">
    <property type="entry name" value="GIY-YIG endonuclease"/>
    <property type="match status" value="1"/>
</dbReference>
<dbReference type="PANTHER" id="PTHR34477">
    <property type="entry name" value="UPF0213 PROTEIN YHBQ"/>
    <property type="match status" value="1"/>
</dbReference>
<dbReference type="Proteomes" id="UP000326476">
    <property type="component" value="Unassembled WGS sequence"/>
</dbReference>
<sequence length="106" mass="12395">MYVLLCHDDSLYTGYTTDVERRLEEHNSGKGAKYTRPASRRPCAMVFAKAFSSRQAATQAEYRFKQFSRAEKIKRLKAYGVSDFHYRPGISCQRVGLDDDYNRERR</sequence>
<dbReference type="RefSeq" id="WP_111822312.1">
    <property type="nucleotide sequence ID" value="NZ_QMGY01000003.1"/>
</dbReference>
<evidence type="ECO:0000256" key="1">
    <source>
        <dbReference type="ARBA" id="ARBA00007435"/>
    </source>
</evidence>
<dbReference type="InterPro" id="IPR000305">
    <property type="entry name" value="GIY-YIG_endonuc"/>
</dbReference>
<dbReference type="PROSITE" id="PS50164">
    <property type="entry name" value="GIY_YIG"/>
    <property type="match status" value="1"/>
</dbReference>
<feature type="domain" description="GIY-YIG" evidence="2">
    <location>
        <begin position="1"/>
        <end position="74"/>
    </location>
</feature>
<reference evidence="4" key="1">
    <citation type="submission" date="2019-09" db="EMBL/GenBank/DDBJ databases">
        <title>Draft genome sequence assemblies of isolates from the urinary tract.</title>
        <authorList>
            <person name="Mores C.R."/>
            <person name="Putonti C."/>
            <person name="Wolfe A.J."/>
        </authorList>
    </citation>
    <scope>NUCLEOTIDE SEQUENCE [LARGE SCALE GENOMIC DNA]</scope>
    <source>
        <strain evidence="4">UMB8614</strain>
    </source>
</reference>
<dbReference type="EMBL" id="VYVN01000036">
    <property type="protein sequence ID" value="KAA9237826.1"/>
    <property type="molecule type" value="Genomic_DNA"/>
</dbReference>
<dbReference type="Pfam" id="PF01541">
    <property type="entry name" value="GIY-YIG"/>
    <property type="match status" value="1"/>
</dbReference>
<comment type="similarity">
    <text evidence="1">Belongs to the UPF0213 family.</text>
</comment>
<dbReference type="InterPro" id="IPR050190">
    <property type="entry name" value="UPF0213_domain"/>
</dbReference>
<dbReference type="Gene3D" id="3.40.1440.10">
    <property type="entry name" value="GIY-YIG endonuclease"/>
    <property type="match status" value="1"/>
</dbReference>
<evidence type="ECO:0000259" key="2">
    <source>
        <dbReference type="PROSITE" id="PS50164"/>
    </source>
</evidence>
<dbReference type="PANTHER" id="PTHR34477:SF1">
    <property type="entry name" value="UPF0213 PROTEIN YHBQ"/>
    <property type="match status" value="1"/>
</dbReference>
<organism evidence="3 4">
    <name type="scientific">Aerococcus tenax</name>
    <dbReference type="NCBI Taxonomy" id="3078812"/>
    <lineage>
        <taxon>Bacteria</taxon>
        <taxon>Bacillati</taxon>
        <taxon>Bacillota</taxon>
        <taxon>Bacilli</taxon>
        <taxon>Lactobacillales</taxon>
        <taxon>Aerococcaceae</taxon>
        <taxon>Aerococcus</taxon>
    </lineage>
</organism>